<reference evidence="1" key="1">
    <citation type="journal article" date="2023" name="Science">
        <title>Genome structures resolve the early diversification of teleost fishes.</title>
        <authorList>
            <person name="Parey E."/>
            <person name="Louis A."/>
            <person name="Montfort J."/>
            <person name="Bouchez O."/>
            <person name="Roques C."/>
            <person name="Iampietro C."/>
            <person name="Lluch J."/>
            <person name="Castinel A."/>
            <person name="Donnadieu C."/>
            <person name="Desvignes T."/>
            <person name="Floi Bucao C."/>
            <person name="Jouanno E."/>
            <person name="Wen M."/>
            <person name="Mejri S."/>
            <person name="Dirks R."/>
            <person name="Jansen H."/>
            <person name="Henkel C."/>
            <person name="Chen W.J."/>
            <person name="Zahm M."/>
            <person name="Cabau C."/>
            <person name="Klopp C."/>
            <person name="Thompson A.W."/>
            <person name="Robinson-Rechavi M."/>
            <person name="Braasch I."/>
            <person name="Lecointre G."/>
            <person name="Bobe J."/>
            <person name="Postlethwait J.H."/>
            <person name="Berthelot C."/>
            <person name="Roest Crollius H."/>
            <person name="Guiguen Y."/>
        </authorList>
    </citation>
    <scope>NUCLEOTIDE SEQUENCE</scope>
    <source>
        <strain evidence="1">WJC10195</strain>
    </source>
</reference>
<comment type="caution">
    <text evidence="1">The sequence shown here is derived from an EMBL/GenBank/DDBJ whole genome shotgun (WGS) entry which is preliminary data.</text>
</comment>
<dbReference type="OrthoDB" id="10603590at2759"/>
<dbReference type="AlphaFoldDB" id="A0A9Q1EI33"/>
<sequence length="117" mass="12783">MLAWQLAMCNLISLTDRALRHSHINAGPTPKGRSDEKAWPLISEMAGDRRGSPGTLVGQQQQWLRVSGCQFHSPPIHLPVLTAGAHCVQLNTTSARDNEDVLLVFSEEGHVSLVSFS</sequence>
<name>A0A9Q1EI33_SYNKA</name>
<dbReference type="Proteomes" id="UP001152622">
    <property type="component" value="Chromosome 17"/>
</dbReference>
<evidence type="ECO:0000313" key="2">
    <source>
        <dbReference type="Proteomes" id="UP001152622"/>
    </source>
</evidence>
<accession>A0A9Q1EI33</accession>
<keyword evidence="2" id="KW-1185">Reference proteome</keyword>
<proteinExistence type="predicted"/>
<evidence type="ECO:0000313" key="1">
    <source>
        <dbReference type="EMBL" id="KAJ8339204.1"/>
    </source>
</evidence>
<dbReference type="EMBL" id="JAINUF010000017">
    <property type="protein sequence ID" value="KAJ8339204.1"/>
    <property type="molecule type" value="Genomic_DNA"/>
</dbReference>
<protein>
    <submittedName>
        <fullName evidence="1">Uncharacterized protein</fullName>
    </submittedName>
</protein>
<organism evidence="1 2">
    <name type="scientific">Synaphobranchus kaupii</name>
    <name type="common">Kaup's arrowtooth eel</name>
    <dbReference type="NCBI Taxonomy" id="118154"/>
    <lineage>
        <taxon>Eukaryota</taxon>
        <taxon>Metazoa</taxon>
        <taxon>Chordata</taxon>
        <taxon>Craniata</taxon>
        <taxon>Vertebrata</taxon>
        <taxon>Euteleostomi</taxon>
        <taxon>Actinopterygii</taxon>
        <taxon>Neopterygii</taxon>
        <taxon>Teleostei</taxon>
        <taxon>Anguilliformes</taxon>
        <taxon>Synaphobranchidae</taxon>
        <taxon>Synaphobranchus</taxon>
    </lineage>
</organism>
<gene>
    <name evidence="1" type="ORF">SKAU_G00359900</name>
</gene>